<sequence>MTSPEFLSTLVDGTVVKAVYLIRLEEGIVASWPPGEEDGEIESIADLTSVPQRDGLYFVIGGDELKKKYFGIVISDVILLFKVGDEMNAEKIAEKLSNAYILLKKRKFRERTKL</sequence>
<reference evidence="1" key="1">
    <citation type="journal article" date="2020" name="mSystems">
        <title>Genome- and Community-Level Interaction Insights into Carbon Utilization and Element Cycling Functions of Hydrothermarchaeota in Hydrothermal Sediment.</title>
        <authorList>
            <person name="Zhou Z."/>
            <person name="Liu Y."/>
            <person name="Xu W."/>
            <person name="Pan J."/>
            <person name="Luo Z.H."/>
            <person name="Li M."/>
        </authorList>
    </citation>
    <scope>NUCLEOTIDE SEQUENCE [LARGE SCALE GENOMIC DNA]</scope>
    <source>
        <strain evidence="1">SpSt-1259</strain>
    </source>
</reference>
<comment type="caution">
    <text evidence="1">The sequence shown here is derived from an EMBL/GenBank/DDBJ whole genome shotgun (WGS) entry which is preliminary data.</text>
</comment>
<evidence type="ECO:0000313" key="1">
    <source>
        <dbReference type="EMBL" id="HEU98127.1"/>
    </source>
</evidence>
<dbReference type="Proteomes" id="UP000885664">
    <property type="component" value="Unassembled WGS sequence"/>
</dbReference>
<gene>
    <name evidence="1" type="ORF">ENO36_04675</name>
</gene>
<dbReference type="AlphaFoldDB" id="A0A7C2UQX1"/>
<proteinExistence type="predicted"/>
<name>A0A7C2UQX1_9CREN</name>
<accession>A0A7C2UQX1</accession>
<dbReference type="EMBL" id="DSFE01000097">
    <property type="protein sequence ID" value="HEU98127.1"/>
    <property type="molecule type" value="Genomic_DNA"/>
</dbReference>
<organism evidence="1">
    <name type="scientific">Fervidicoccus fontis</name>
    <dbReference type="NCBI Taxonomy" id="683846"/>
    <lineage>
        <taxon>Archaea</taxon>
        <taxon>Thermoproteota</taxon>
        <taxon>Thermoprotei</taxon>
        <taxon>Fervidicoccales</taxon>
        <taxon>Fervidicoccaceae</taxon>
        <taxon>Fervidicoccus</taxon>
    </lineage>
</organism>
<protein>
    <submittedName>
        <fullName evidence="1">Uncharacterized protein</fullName>
    </submittedName>
</protein>